<evidence type="ECO:0000313" key="4">
    <source>
        <dbReference type="EMBL" id="BDZ56636.1"/>
    </source>
</evidence>
<keyword evidence="5" id="KW-1185">Reference proteome</keyword>
<evidence type="ECO:0000256" key="1">
    <source>
        <dbReference type="SAM" id="MobiDB-lite"/>
    </source>
</evidence>
<organism evidence="4 5">
    <name type="scientific">Barrientosiimonas endolithica</name>
    <dbReference type="NCBI Taxonomy" id="1535208"/>
    <lineage>
        <taxon>Bacteria</taxon>
        <taxon>Bacillati</taxon>
        <taxon>Actinomycetota</taxon>
        <taxon>Actinomycetes</taxon>
        <taxon>Micrococcales</taxon>
        <taxon>Dermacoccaceae</taxon>
        <taxon>Barrientosiimonas</taxon>
    </lineage>
</organism>
<dbReference type="Pfam" id="PF20611">
    <property type="entry name" value="DUF6801"/>
    <property type="match status" value="1"/>
</dbReference>
<dbReference type="InterPro" id="IPR046542">
    <property type="entry name" value="DUF6801"/>
</dbReference>
<evidence type="ECO:0000256" key="2">
    <source>
        <dbReference type="SAM" id="SignalP"/>
    </source>
</evidence>
<dbReference type="RefSeq" id="WP_289232108.1">
    <property type="nucleotide sequence ID" value="NZ_AP027735.1"/>
</dbReference>
<keyword evidence="2" id="KW-0732">Signal</keyword>
<gene>
    <name evidence="4" type="ORF">GCM10025872_02930</name>
</gene>
<feature type="compositionally biased region" description="Low complexity" evidence="1">
    <location>
        <begin position="258"/>
        <end position="267"/>
    </location>
</feature>
<feature type="compositionally biased region" description="Low complexity" evidence="1">
    <location>
        <begin position="230"/>
        <end position="250"/>
    </location>
</feature>
<feature type="chain" id="PRO_5045471748" description="DUF6801 domain-containing protein" evidence="2">
    <location>
        <begin position="36"/>
        <end position="320"/>
    </location>
</feature>
<dbReference type="EMBL" id="AP027735">
    <property type="protein sequence ID" value="BDZ56636.1"/>
    <property type="molecule type" value="Genomic_DNA"/>
</dbReference>
<feature type="domain" description="DUF6801" evidence="3">
    <location>
        <begin position="41"/>
        <end position="193"/>
    </location>
</feature>
<proteinExistence type="predicted"/>
<protein>
    <recommendedName>
        <fullName evidence="3">DUF6801 domain-containing protein</fullName>
    </recommendedName>
</protein>
<name>A0ABN6YHP6_9MICO</name>
<feature type="signal peptide" evidence="2">
    <location>
        <begin position="1"/>
        <end position="35"/>
    </location>
</feature>
<evidence type="ECO:0000259" key="3">
    <source>
        <dbReference type="Pfam" id="PF20611"/>
    </source>
</evidence>
<reference evidence="5" key="1">
    <citation type="journal article" date="2019" name="Int. J. Syst. Evol. Microbiol.">
        <title>The Global Catalogue of Microorganisms (GCM) 10K type strain sequencing project: providing services to taxonomists for standard genome sequencing and annotation.</title>
        <authorList>
            <consortium name="The Broad Institute Genomics Platform"/>
            <consortium name="The Broad Institute Genome Sequencing Center for Infectious Disease"/>
            <person name="Wu L."/>
            <person name="Ma J."/>
        </authorList>
    </citation>
    <scope>NUCLEOTIDE SEQUENCE [LARGE SCALE GENOMIC DNA]</scope>
    <source>
        <strain evidence="5">NBRC 110608</strain>
    </source>
</reference>
<accession>A0ABN6YHP6</accession>
<evidence type="ECO:0000313" key="5">
    <source>
        <dbReference type="Proteomes" id="UP001321421"/>
    </source>
</evidence>
<feature type="region of interest" description="Disordered" evidence="1">
    <location>
        <begin position="195"/>
        <end position="291"/>
    </location>
</feature>
<feature type="compositionally biased region" description="Low complexity" evidence="1">
    <location>
        <begin position="282"/>
        <end position="291"/>
    </location>
</feature>
<sequence length="320" mass="32101">MSHRTTTGRRVGALSGITALAFAGFALATAPSADAAEVTLDYNCTANVFGTQVDQGVWNVTIEADIPESVEPGAEIPAPNITATVVTSPEAADTLRGLNQETVEGTSAATYSVDDTERTANLTIPVTQVPDSGPITTVASGTGQAETAPETPGTVTVTVGDFTADLTAKNANGDPFEIPLTCTVAEGQDTTLATITVGDTGPEPSPSPTDSPTASPTDPSPTPTDPEPTDSPTASPTDPEPTDSPTATPTEPEPTDSPEPTDTATPTGTQEPSDPGQPTGPPVETGVVGEGDNATAAGVALLTISGAALAVATGRRRLRD</sequence>
<dbReference type="Proteomes" id="UP001321421">
    <property type="component" value="Chromosome"/>
</dbReference>